<sequence>MPLPLRSEQKGKTLAFIHISDLLLEIVRLILRSAFFEVVDNEKNDSTFKLFSTRNLFMRDIAIILIRFHTTIV</sequence>
<proteinExistence type="predicted"/>
<dbReference type="EMBL" id="FODY01000022">
    <property type="protein sequence ID" value="SEP37715.1"/>
    <property type="molecule type" value="Genomic_DNA"/>
</dbReference>
<keyword evidence="2" id="KW-1185">Reference proteome</keyword>
<protein>
    <submittedName>
        <fullName evidence="1">Uncharacterized protein</fullName>
    </submittedName>
</protein>
<gene>
    <name evidence="1" type="ORF">SAMN04490178_12253</name>
</gene>
<evidence type="ECO:0000313" key="2">
    <source>
        <dbReference type="Proteomes" id="UP000198847"/>
    </source>
</evidence>
<dbReference type="Proteomes" id="UP000198847">
    <property type="component" value="Unassembled WGS sequence"/>
</dbReference>
<organism evidence="1 2">
    <name type="scientific">Propionispora vibrioides</name>
    <dbReference type="NCBI Taxonomy" id="112903"/>
    <lineage>
        <taxon>Bacteria</taxon>
        <taxon>Bacillati</taxon>
        <taxon>Bacillota</taxon>
        <taxon>Negativicutes</taxon>
        <taxon>Selenomonadales</taxon>
        <taxon>Sporomusaceae</taxon>
        <taxon>Propionispora</taxon>
    </lineage>
</organism>
<dbReference type="AlphaFoldDB" id="A0A1H8XCQ6"/>
<evidence type="ECO:0000313" key="1">
    <source>
        <dbReference type="EMBL" id="SEP37715.1"/>
    </source>
</evidence>
<reference evidence="1 2" key="1">
    <citation type="submission" date="2016-10" db="EMBL/GenBank/DDBJ databases">
        <authorList>
            <person name="de Groot N.N."/>
        </authorList>
    </citation>
    <scope>NUCLEOTIDE SEQUENCE [LARGE SCALE GENOMIC DNA]</scope>
    <source>
        <strain evidence="1 2">DSM 13305</strain>
    </source>
</reference>
<name>A0A1H8XCQ6_9FIRM</name>
<accession>A0A1H8XCQ6</accession>